<dbReference type="PROSITE" id="PS51416">
    <property type="entry name" value="MIB_HERC2"/>
    <property type="match status" value="1"/>
</dbReference>
<dbReference type="Proteomes" id="UP001161017">
    <property type="component" value="Unassembled WGS sequence"/>
</dbReference>
<proteinExistence type="inferred from homology"/>
<comment type="cofactor">
    <cofactor evidence="1">
        <name>dipyrromethane</name>
        <dbReference type="ChEBI" id="CHEBI:60342"/>
    </cofactor>
</comment>
<evidence type="ECO:0000256" key="8">
    <source>
        <dbReference type="ARBA" id="ARBA00030685"/>
    </source>
</evidence>
<dbReference type="PROSITE" id="PS00533">
    <property type="entry name" value="PORPHOBILINOGEN_DEAM"/>
    <property type="match status" value="1"/>
</dbReference>
<dbReference type="GO" id="GO:0004418">
    <property type="term" value="F:hydroxymethylbilane synthase activity"/>
    <property type="evidence" value="ECO:0007669"/>
    <property type="project" value="UniProtKB-EC"/>
</dbReference>
<keyword evidence="7" id="KW-0627">Porphyrin biosynthesis</keyword>
<evidence type="ECO:0000256" key="5">
    <source>
        <dbReference type="ARBA" id="ARBA00022679"/>
    </source>
</evidence>
<protein>
    <recommendedName>
        <fullName evidence="4">hydroxymethylbilane synthase</fullName>
        <ecNumber evidence="4">2.5.1.61</ecNumber>
    </recommendedName>
    <alternativeName>
        <fullName evidence="9">Hydroxymethylbilane synthase</fullName>
    </alternativeName>
    <alternativeName>
        <fullName evidence="8">Pre-uroporphyrinogen synthase</fullName>
    </alternativeName>
</protein>
<comment type="pathway">
    <text evidence="2">Porphyrin-containing compound metabolism; protoporphyrin-IX biosynthesis; coproporphyrinogen-III from 5-aminolevulinate: step 2/4.</text>
</comment>
<gene>
    <name evidence="11" type="primary">HEM3</name>
    <name evidence="11" type="ORF">OHK93_008554</name>
</gene>
<dbReference type="InterPro" id="IPR022417">
    <property type="entry name" value="Porphobilin_deaminase_N"/>
</dbReference>
<dbReference type="GO" id="GO:0016567">
    <property type="term" value="P:protein ubiquitination"/>
    <property type="evidence" value="ECO:0007669"/>
    <property type="project" value="InterPro"/>
</dbReference>
<dbReference type="PANTHER" id="PTHR11557">
    <property type="entry name" value="PORPHOBILINOGEN DEAMINASE"/>
    <property type="match status" value="1"/>
</dbReference>
<dbReference type="SUPFAM" id="SSF54782">
    <property type="entry name" value="Porphobilinogen deaminase (hydroxymethylbilane synthase), C-terminal domain"/>
    <property type="match status" value="1"/>
</dbReference>
<dbReference type="NCBIfam" id="TIGR00212">
    <property type="entry name" value="hemC"/>
    <property type="match status" value="1"/>
</dbReference>
<evidence type="ECO:0000259" key="10">
    <source>
        <dbReference type="PROSITE" id="PS51416"/>
    </source>
</evidence>
<sequence>MAASTTQTSPLPPPHHRTLRIGTRASTLALAQVSLFTALLPSSLPTSTHPFSTQLGDTNKTTNLHTLASTGKSLWTEDLEVELLEGRVDVLVHSLKDVPTKLPQGCKVRAVGGRGGDGGKREGRDCVVLAEKYRGGGGLGGLRKIPSPARVGTSSIRRAAMLRRCLPGVEIIDCRGNVGTRLRKLDQPTELEGRELGYDALVLAGAGVQRLGLEGRIDGWLDWGDGVGHAVGQGLVGVEWREGDQWVEGMLEALEQDGGRARWEGEAERALLRVLEGGCSVPVGVDCRWEEGEGGGEGGWG</sequence>
<dbReference type="InterPro" id="IPR022419">
    <property type="entry name" value="Porphobilin_deaminase_cofac_BS"/>
</dbReference>
<accession>A0AA43QMN0</accession>
<evidence type="ECO:0000313" key="12">
    <source>
        <dbReference type="Proteomes" id="UP001161017"/>
    </source>
</evidence>
<dbReference type="EMBL" id="JAPUFD010000009">
    <property type="protein sequence ID" value="MDI1489276.1"/>
    <property type="molecule type" value="Genomic_DNA"/>
</dbReference>
<dbReference type="InterPro" id="IPR036803">
    <property type="entry name" value="Porphobilinogen_deaminase_C_sf"/>
</dbReference>
<dbReference type="GO" id="GO:0005737">
    <property type="term" value="C:cytoplasm"/>
    <property type="evidence" value="ECO:0007669"/>
    <property type="project" value="TreeGrafter"/>
</dbReference>
<dbReference type="Pfam" id="PF01379">
    <property type="entry name" value="Porphobil_deam"/>
    <property type="match status" value="1"/>
</dbReference>
<dbReference type="EC" id="2.5.1.61" evidence="4"/>
<comment type="caution">
    <text evidence="11">The sequence shown here is derived from an EMBL/GenBank/DDBJ whole genome shotgun (WGS) entry which is preliminary data.</text>
</comment>
<dbReference type="InterPro" id="IPR010606">
    <property type="entry name" value="Mib_Herc2"/>
</dbReference>
<dbReference type="Pfam" id="PF03900">
    <property type="entry name" value="Porphobil_deamC"/>
    <property type="match status" value="1"/>
</dbReference>
<feature type="domain" description="MIB/HERC2" evidence="10">
    <location>
        <begin position="267"/>
        <end position="301"/>
    </location>
</feature>
<evidence type="ECO:0000256" key="4">
    <source>
        <dbReference type="ARBA" id="ARBA00012655"/>
    </source>
</evidence>
<reference evidence="11" key="1">
    <citation type="journal article" date="2023" name="Genome Biol. Evol.">
        <title>First Whole Genome Sequence and Flow Cytometry Genome Size Data for the Lichen-Forming Fungus Ramalina farinacea (Ascomycota).</title>
        <authorList>
            <person name="Llewellyn T."/>
            <person name="Mian S."/>
            <person name="Hill R."/>
            <person name="Leitch I.J."/>
            <person name="Gaya E."/>
        </authorList>
    </citation>
    <scope>NUCLEOTIDE SEQUENCE</scope>
    <source>
        <strain evidence="11">LIQ254RAFAR</strain>
    </source>
</reference>
<evidence type="ECO:0000256" key="1">
    <source>
        <dbReference type="ARBA" id="ARBA00001916"/>
    </source>
</evidence>
<organism evidence="11 12">
    <name type="scientific">Ramalina farinacea</name>
    <dbReference type="NCBI Taxonomy" id="258253"/>
    <lineage>
        <taxon>Eukaryota</taxon>
        <taxon>Fungi</taxon>
        <taxon>Dikarya</taxon>
        <taxon>Ascomycota</taxon>
        <taxon>Pezizomycotina</taxon>
        <taxon>Lecanoromycetes</taxon>
        <taxon>OSLEUM clade</taxon>
        <taxon>Lecanoromycetidae</taxon>
        <taxon>Lecanorales</taxon>
        <taxon>Lecanorineae</taxon>
        <taxon>Ramalinaceae</taxon>
        <taxon>Ramalina</taxon>
    </lineage>
</organism>
<dbReference type="SUPFAM" id="SSF53850">
    <property type="entry name" value="Periplasmic binding protein-like II"/>
    <property type="match status" value="1"/>
</dbReference>
<dbReference type="PIRSF" id="PIRSF001438">
    <property type="entry name" value="4pyrrol_synth_OHMeBilane_synth"/>
    <property type="match status" value="1"/>
</dbReference>
<keyword evidence="12" id="KW-1185">Reference proteome</keyword>
<dbReference type="GO" id="GO:0046872">
    <property type="term" value="F:metal ion binding"/>
    <property type="evidence" value="ECO:0007669"/>
    <property type="project" value="InterPro"/>
</dbReference>
<evidence type="ECO:0000256" key="2">
    <source>
        <dbReference type="ARBA" id="ARBA00004735"/>
    </source>
</evidence>
<keyword evidence="6" id="KW-0350">Heme biosynthesis</keyword>
<evidence type="ECO:0000256" key="3">
    <source>
        <dbReference type="ARBA" id="ARBA00005638"/>
    </source>
</evidence>
<comment type="similarity">
    <text evidence="3">Belongs to the HMBS family.</text>
</comment>
<dbReference type="Gene3D" id="3.30.160.40">
    <property type="entry name" value="Porphobilinogen deaminase, C-terminal domain"/>
    <property type="match status" value="1"/>
</dbReference>
<dbReference type="InterPro" id="IPR000860">
    <property type="entry name" value="HemC"/>
</dbReference>
<dbReference type="AlphaFoldDB" id="A0AA43QMN0"/>
<evidence type="ECO:0000256" key="7">
    <source>
        <dbReference type="ARBA" id="ARBA00023244"/>
    </source>
</evidence>
<evidence type="ECO:0000313" key="11">
    <source>
        <dbReference type="EMBL" id="MDI1489276.1"/>
    </source>
</evidence>
<dbReference type="Gene3D" id="3.40.190.10">
    <property type="entry name" value="Periplasmic binding protein-like II"/>
    <property type="match status" value="2"/>
</dbReference>
<dbReference type="PANTHER" id="PTHR11557:SF0">
    <property type="entry name" value="PORPHOBILINOGEN DEAMINASE"/>
    <property type="match status" value="1"/>
</dbReference>
<keyword evidence="5 11" id="KW-0808">Transferase</keyword>
<name>A0AA43QMN0_9LECA</name>
<dbReference type="GO" id="GO:0006783">
    <property type="term" value="P:heme biosynthetic process"/>
    <property type="evidence" value="ECO:0007669"/>
    <property type="project" value="UniProtKB-KW"/>
</dbReference>
<evidence type="ECO:0000256" key="9">
    <source>
        <dbReference type="ARBA" id="ARBA00033064"/>
    </source>
</evidence>
<evidence type="ECO:0000256" key="6">
    <source>
        <dbReference type="ARBA" id="ARBA00023133"/>
    </source>
</evidence>
<dbReference type="InterPro" id="IPR022418">
    <property type="entry name" value="Porphobilinogen_deaminase_C"/>
</dbReference>
<dbReference type="GO" id="GO:0004842">
    <property type="term" value="F:ubiquitin-protein transferase activity"/>
    <property type="evidence" value="ECO:0007669"/>
    <property type="project" value="InterPro"/>
</dbReference>